<keyword evidence="4" id="KW-0309">Germination</keyword>
<feature type="transmembrane region" description="Helical" evidence="8">
    <location>
        <begin position="40"/>
        <end position="61"/>
    </location>
</feature>
<reference evidence="9 10" key="1">
    <citation type="submission" date="2018-07" db="EMBL/GenBank/DDBJ databases">
        <title>Genomic Encyclopedia of Type Strains, Phase III (KMG-III): the genomes of soil and plant-associated and newly described type strains.</title>
        <authorList>
            <person name="Whitman W."/>
        </authorList>
    </citation>
    <scope>NUCLEOTIDE SEQUENCE [LARGE SCALE GENOMIC DNA]</scope>
    <source>
        <strain evidence="9 10">CECT 7506</strain>
    </source>
</reference>
<dbReference type="GO" id="GO:0016020">
    <property type="term" value="C:membrane"/>
    <property type="evidence" value="ECO:0007669"/>
    <property type="project" value="UniProtKB-SubCell"/>
</dbReference>
<proteinExistence type="inferred from homology"/>
<evidence type="ECO:0000256" key="8">
    <source>
        <dbReference type="SAM" id="Phobius"/>
    </source>
</evidence>
<comment type="similarity">
    <text evidence="2">Belongs to the amino acid-polyamine-organocation (APC) superfamily. Spore germination protein (SGP) (TC 2.A.3.9) family.</text>
</comment>
<feature type="transmembrane region" description="Helical" evidence="8">
    <location>
        <begin position="271"/>
        <end position="290"/>
    </location>
</feature>
<dbReference type="Gene3D" id="1.20.1740.10">
    <property type="entry name" value="Amino acid/polyamine transporter I"/>
    <property type="match status" value="1"/>
</dbReference>
<feature type="transmembrane region" description="Helical" evidence="8">
    <location>
        <begin position="310"/>
        <end position="331"/>
    </location>
</feature>
<comment type="caution">
    <text evidence="9">The sequence shown here is derived from an EMBL/GenBank/DDBJ whole genome shotgun (WGS) entry which is preliminary data.</text>
</comment>
<name>A0A368W7J8_9BACL</name>
<organism evidence="9 10">
    <name type="scientific">Paenibacillus prosopidis</name>
    <dbReference type="NCBI Taxonomy" id="630520"/>
    <lineage>
        <taxon>Bacteria</taxon>
        <taxon>Bacillati</taxon>
        <taxon>Bacillota</taxon>
        <taxon>Bacilli</taxon>
        <taxon>Bacillales</taxon>
        <taxon>Paenibacillaceae</taxon>
        <taxon>Paenibacillus</taxon>
    </lineage>
</organism>
<dbReference type="NCBIfam" id="TIGR00912">
    <property type="entry name" value="2A0309"/>
    <property type="match status" value="1"/>
</dbReference>
<evidence type="ECO:0000256" key="1">
    <source>
        <dbReference type="ARBA" id="ARBA00004141"/>
    </source>
</evidence>
<dbReference type="GO" id="GO:0009847">
    <property type="term" value="P:spore germination"/>
    <property type="evidence" value="ECO:0007669"/>
    <property type="project" value="InterPro"/>
</dbReference>
<dbReference type="RefSeq" id="WP_114378537.1">
    <property type="nucleotide sequence ID" value="NZ_QPJD01000002.1"/>
</dbReference>
<keyword evidence="3" id="KW-0813">Transport</keyword>
<dbReference type="PANTHER" id="PTHR34975:SF2">
    <property type="entry name" value="SPORE GERMINATION PROTEIN A2"/>
    <property type="match status" value="1"/>
</dbReference>
<evidence type="ECO:0000313" key="10">
    <source>
        <dbReference type="Proteomes" id="UP000252415"/>
    </source>
</evidence>
<evidence type="ECO:0000256" key="4">
    <source>
        <dbReference type="ARBA" id="ARBA00022544"/>
    </source>
</evidence>
<dbReference type="PANTHER" id="PTHR34975">
    <property type="entry name" value="SPORE GERMINATION PROTEIN A2"/>
    <property type="match status" value="1"/>
</dbReference>
<feature type="transmembrane region" description="Helical" evidence="8">
    <location>
        <begin position="81"/>
        <end position="105"/>
    </location>
</feature>
<feature type="transmembrane region" description="Helical" evidence="8">
    <location>
        <begin position="221"/>
        <end position="242"/>
    </location>
</feature>
<evidence type="ECO:0000256" key="3">
    <source>
        <dbReference type="ARBA" id="ARBA00022448"/>
    </source>
</evidence>
<gene>
    <name evidence="9" type="ORF">DFP97_102228</name>
</gene>
<feature type="transmembrane region" description="Helical" evidence="8">
    <location>
        <begin position="12"/>
        <end position="34"/>
    </location>
</feature>
<dbReference type="AlphaFoldDB" id="A0A368W7J8"/>
<keyword evidence="7 8" id="KW-0472">Membrane</keyword>
<feature type="transmembrane region" description="Helical" evidence="8">
    <location>
        <begin position="187"/>
        <end position="209"/>
    </location>
</feature>
<keyword evidence="10" id="KW-1185">Reference proteome</keyword>
<sequence>MMNTVKISIRQFTVLVMFYTIGTTILIIPSSLAADAEQNAWIAAIVGWLLGFIAVGLYILLSRLFPNMTLIEYTEKVFGKWLGNLFSLLFVIFSFIGASTVLFYMGNFMTTQVLPETPIESFTILFAGIIIMGLRLGLEVLARTAEILFPWFLILFMVSTLLLIPEIEIQKIQPIVEIGIKPIIKGALSFVGTASLPLIVFLMVFPAFVNNPKKAGKAFIIGNLLGGLFVIIITFLSISILGPDFSERNMYPSYALAKKINIGNFIQRVEILMAGMWFMTIFFKTSFYSYSFLKGLAQICGLKDHRPLALPYGIILVVYSLVVYPNVVYMMDFDSKIWVPYALTTCLFLPLIILGVGTIRGKMKK</sequence>
<dbReference type="OrthoDB" id="2078716at2"/>
<dbReference type="InterPro" id="IPR004761">
    <property type="entry name" value="Spore_GerAB"/>
</dbReference>
<evidence type="ECO:0000256" key="5">
    <source>
        <dbReference type="ARBA" id="ARBA00022692"/>
    </source>
</evidence>
<keyword evidence="5 8" id="KW-0812">Transmembrane</keyword>
<evidence type="ECO:0000256" key="6">
    <source>
        <dbReference type="ARBA" id="ARBA00022989"/>
    </source>
</evidence>
<evidence type="ECO:0000256" key="7">
    <source>
        <dbReference type="ARBA" id="ARBA00023136"/>
    </source>
</evidence>
<feature type="transmembrane region" description="Helical" evidence="8">
    <location>
        <begin position="337"/>
        <end position="359"/>
    </location>
</feature>
<comment type="subcellular location">
    <subcellularLocation>
        <location evidence="1">Membrane</location>
        <topology evidence="1">Multi-pass membrane protein</topology>
    </subcellularLocation>
</comment>
<dbReference type="Pfam" id="PF03845">
    <property type="entry name" value="Spore_permease"/>
    <property type="match status" value="1"/>
</dbReference>
<dbReference type="EMBL" id="QPJD01000002">
    <property type="protein sequence ID" value="RCW51036.1"/>
    <property type="molecule type" value="Genomic_DNA"/>
</dbReference>
<evidence type="ECO:0000313" key="9">
    <source>
        <dbReference type="EMBL" id="RCW51036.1"/>
    </source>
</evidence>
<dbReference type="Proteomes" id="UP000252415">
    <property type="component" value="Unassembled WGS sequence"/>
</dbReference>
<evidence type="ECO:0000256" key="2">
    <source>
        <dbReference type="ARBA" id="ARBA00007998"/>
    </source>
</evidence>
<feature type="transmembrane region" description="Helical" evidence="8">
    <location>
        <begin position="148"/>
        <end position="167"/>
    </location>
</feature>
<keyword evidence="6 8" id="KW-1133">Transmembrane helix</keyword>
<accession>A0A368W7J8</accession>
<protein>
    <submittedName>
        <fullName evidence="9">Spore germination protein KB</fullName>
    </submittedName>
</protein>
<feature type="transmembrane region" description="Helical" evidence="8">
    <location>
        <begin position="117"/>
        <end position="136"/>
    </location>
</feature>